<feature type="non-terminal residue" evidence="1">
    <location>
        <position position="1"/>
    </location>
</feature>
<comment type="caution">
    <text evidence="1">The sequence shown here is derived from an EMBL/GenBank/DDBJ whole genome shotgun (WGS) entry which is preliminary data.</text>
</comment>
<reference evidence="1 2" key="1">
    <citation type="journal article" date="2019" name="Sci. Rep.">
        <title>Orb-weaving spider Araneus ventricosus genome elucidates the spidroin gene catalogue.</title>
        <authorList>
            <person name="Kono N."/>
            <person name="Nakamura H."/>
            <person name="Ohtoshi R."/>
            <person name="Moran D.A.P."/>
            <person name="Shinohara A."/>
            <person name="Yoshida Y."/>
            <person name="Fujiwara M."/>
            <person name="Mori M."/>
            <person name="Tomita M."/>
            <person name="Arakawa K."/>
        </authorList>
    </citation>
    <scope>NUCLEOTIDE SEQUENCE [LARGE SCALE GENOMIC DNA]</scope>
</reference>
<evidence type="ECO:0000313" key="2">
    <source>
        <dbReference type="Proteomes" id="UP000499080"/>
    </source>
</evidence>
<dbReference type="EMBL" id="BGPR01002935">
    <property type="protein sequence ID" value="GBM81303.1"/>
    <property type="molecule type" value="Genomic_DNA"/>
</dbReference>
<sequence>FEHLRSLAAKMLLNVVRGIEFALAKAAFERLEF</sequence>
<proteinExistence type="predicted"/>
<organism evidence="1 2">
    <name type="scientific">Araneus ventricosus</name>
    <name type="common">Orbweaver spider</name>
    <name type="synonym">Epeira ventricosa</name>
    <dbReference type="NCBI Taxonomy" id="182803"/>
    <lineage>
        <taxon>Eukaryota</taxon>
        <taxon>Metazoa</taxon>
        <taxon>Ecdysozoa</taxon>
        <taxon>Arthropoda</taxon>
        <taxon>Chelicerata</taxon>
        <taxon>Arachnida</taxon>
        <taxon>Araneae</taxon>
        <taxon>Araneomorphae</taxon>
        <taxon>Entelegynae</taxon>
        <taxon>Araneoidea</taxon>
        <taxon>Araneidae</taxon>
        <taxon>Araneus</taxon>
    </lineage>
</organism>
<dbReference type="AlphaFoldDB" id="A0A4Y2ITZ1"/>
<protein>
    <submittedName>
        <fullName evidence="1">Uncharacterized protein</fullName>
    </submittedName>
</protein>
<name>A0A4Y2ITZ1_ARAVE</name>
<dbReference type="Proteomes" id="UP000499080">
    <property type="component" value="Unassembled WGS sequence"/>
</dbReference>
<accession>A0A4Y2ITZ1</accession>
<keyword evidence="2" id="KW-1185">Reference proteome</keyword>
<gene>
    <name evidence="1" type="ORF">AVEN_46806-2_1</name>
</gene>
<evidence type="ECO:0000313" key="1">
    <source>
        <dbReference type="EMBL" id="GBM81303.1"/>
    </source>
</evidence>